<proteinExistence type="predicted"/>
<organism evidence="1">
    <name type="scientific">bioreactor metagenome</name>
    <dbReference type="NCBI Taxonomy" id="1076179"/>
    <lineage>
        <taxon>unclassified sequences</taxon>
        <taxon>metagenomes</taxon>
        <taxon>ecological metagenomes</taxon>
    </lineage>
</organism>
<dbReference type="AlphaFoldDB" id="A0A645GN91"/>
<dbReference type="Pfam" id="PF11848">
    <property type="entry name" value="DUF3368"/>
    <property type="match status" value="1"/>
</dbReference>
<accession>A0A645GN91</accession>
<dbReference type="InterPro" id="IPR021799">
    <property type="entry name" value="PIN-like_prokaryotic"/>
</dbReference>
<evidence type="ECO:0000313" key="1">
    <source>
        <dbReference type="EMBL" id="MPN28195.1"/>
    </source>
</evidence>
<dbReference type="SUPFAM" id="SSF88723">
    <property type="entry name" value="PIN domain-like"/>
    <property type="match status" value="1"/>
</dbReference>
<gene>
    <name evidence="1" type="ORF">SDC9_175635</name>
</gene>
<name>A0A645GN91_9ZZZZ</name>
<sequence length="172" mass="19700">MKMILKIAVTDACIFIDLFDIDLITSFFGLELEVHTTSGVYFELNNEQQLVLKAYQSVNKLVIHNLTENDFLEIYSEGYSKSLSETDKSVLHIANKLNASVLSSDRTVRNHAKNKSIECHGIIWIFDELVRLGILARKEASEKLSQLVSLNYFFQNNKHLMSEIDTRLKAWG</sequence>
<comment type="caution">
    <text evidence="1">The sequence shown here is derived from an EMBL/GenBank/DDBJ whole genome shotgun (WGS) entry which is preliminary data.</text>
</comment>
<evidence type="ECO:0008006" key="2">
    <source>
        <dbReference type="Google" id="ProtNLM"/>
    </source>
</evidence>
<reference evidence="1" key="1">
    <citation type="submission" date="2019-08" db="EMBL/GenBank/DDBJ databases">
        <authorList>
            <person name="Kucharzyk K."/>
            <person name="Murdoch R.W."/>
            <person name="Higgins S."/>
            <person name="Loffler F."/>
        </authorList>
    </citation>
    <scope>NUCLEOTIDE SEQUENCE</scope>
</reference>
<dbReference type="InterPro" id="IPR029060">
    <property type="entry name" value="PIN-like_dom_sf"/>
</dbReference>
<protein>
    <recommendedName>
        <fullName evidence="2">PIN domain-containing protein</fullName>
    </recommendedName>
</protein>
<dbReference type="EMBL" id="VSSQ01078380">
    <property type="protein sequence ID" value="MPN28195.1"/>
    <property type="molecule type" value="Genomic_DNA"/>
</dbReference>
<dbReference type="Gene3D" id="3.40.50.1010">
    <property type="entry name" value="5'-nuclease"/>
    <property type="match status" value="1"/>
</dbReference>